<evidence type="ECO:0000313" key="3">
    <source>
        <dbReference type="EMBL" id="VFK01726.1"/>
    </source>
</evidence>
<accession>A0A450UFW6</accession>
<dbReference type="PANTHER" id="PTHR46368:SF4">
    <property type="entry name" value="OS10G0403700 PROTEIN"/>
    <property type="match status" value="1"/>
</dbReference>
<dbReference type="InterPro" id="IPR000683">
    <property type="entry name" value="Gfo/Idh/MocA-like_OxRdtase_N"/>
</dbReference>
<dbReference type="AlphaFoldDB" id="A0A450UFW6"/>
<protein>
    <submittedName>
        <fullName evidence="2">Predicted dehydrogenase</fullName>
    </submittedName>
</protein>
<dbReference type="SUPFAM" id="SSF55347">
    <property type="entry name" value="Glyceraldehyde-3-phosphate dehydrogenase-like, C-terminal domain"/>
    <property type="match status" value="1"/>
</dbReference>
<dbReference type="GO" id="GO:0000166">
    <property type="term" value="F:nucleotide binding"/>
    <property type="evidence" value="ECO:0007669"/>
    <property type="project" value="InterPro"/>
</dbReference>
<dbReference type="PANTHER" id="PTHR46368">
    <property type="match status" value="1"/>
</dbReference>
<dbReference type="Gene3D" id="3.40.50.720">
    <property type="entry name" value="NAD(P)-binding Rossmann-like Domain"/>
    <property type="match status" value="1"/>
</dbReference>
<dbReference type="SUPFAM" id="SSF51735">
    <property type="entry name" value="NAD(P)-binding Rossmann-fold domains"/>
    <property type="match status" value="1"/>
</dbReference>
<dbReference type="EMBL" id="CAADFH010000158">
    <property type="protein sequence ID" value="VFK01726.1"/>
    <property type="molecule type" value="Genomic_DNA"/>
</dbReference>
<organism evidence="2">
    <name type="scientific">Candidatus Kentrum sp. LFY</name>
    <dbReference type="NCBI Taxonomy" id="2126342"/>
    <lineage>
        <taxon>Bacteria</taxon>
        <taxon>Pseudomonadati</taxon>
        <taxon>Pseudomonadota</taxon>
        <taxon>Gammaproteobacteria</taxon>
        <taxon>Candidatus Kentrum</taxon>
    </lineage>
</organism>
<reference evidence="2" key="1">
    <citation type="submission" date="2019-02" db="EMBL/GenBank/DDBJ databases">
        <authorList>
            <person name="Gruber-Vodicka R. H."/>
            <person name="Seah K. B. B."/>
        </authorList>
    </citation>
    <scope>NUCLEOTIDE SEQUENCE</scope>
    <source>
        <strain evidence="3">BECK_M6</strain>
        <strain evidence="2">BECK_M7</strain>
    </source>
</reference>
<sequence length="347" mass="38551">MSRKLRVGIVSTGHIAAVIADAITRSRHARVSAVSSRRQSAADSFAEPFGAKAFSDWRWLVAWEGIDAVYVATPTAVREQICLAAAGNKKHVLAEKPFASLDSVRRIGNECLKNRVAFMDATHFVHHPRTLMIKQAIAERYGPPQSLHSAFFYPLMDTENVRYVTDMEPMGALADMGWYSMRAITEYLCAGVEVANASVYLQRHEKTGSVIRAAGFLQFVDGKTSSFDVGYNLDVRLMDLSIICLGGNIFLDDFVVDWQKGFIFDNPGHEVGFTAKSGAVTPTDFDFIKTPTQRPPHVSMIDDFAGLAANRDEKAIAASIEVSRNTQRLVDTIWRQGIDTEKQQDRR</sequence>
<proteinExistence type="predicted"/>
<feature type="domain" description="Gfo/Idh/MocA-like oxidoreductase N-terminal" evidence="1">
    <location>
        <begin position="5"/>
        <end position="116"/>
    </location>
</feature>
<name>A0A450UFW6_9GAMM</name>
<dbReference type="InterPro" id="IPR036291">
    <property type="entry name" value="NAD(P)-bd_dom_sf"/>
</dbReference>
<evidence type="ECO:0000313" key="2">
    <source>
        <dbReference type="EMBL" id="VFJ91378.1"/>
    </source>
</evidence>
<gene>
    <name evidence="3" type="ORF">BECKLFY1418A_GA0070994_11583</name>
    <name evidence="2" type="ORF">BECKLFY1418B_GA0070995_102533</name>
</gene>
<dbReference type="Gene3D" id="3.30.360.10">
    <property type="entry name" value="Dihydrodipicolinate Reductase, domain 2"/>
    <property type="match status" value="1"/>
</dbReference>
<evidence type="ECO:0000259" key="1">
    <source>
        <dbReference type="Pfam" id="PF01408"/>
    </source>
</evidence>
<dbReference type="EMBL" id="CAADFF010000025">
    <property type="protein sequence ID" value="VFJ91378.1"/>
    <property type="molecule type" value="Genomic_DNA"/>
</dbReference>
<dbReference type="Pfam" id="PF01408">
    <property type="entry name" value="GFO_IDH_MocA"/>
    <property type="match status" value="1"/>
</dbReference>